<protein>
    <submittedName>
        <fullName evidence="1">Uncharacterized protein</fullName>
    </submittedName>
</protein>
<proteinExistence type="predicted"/>
<feature type="non-terminal residue" evidence="1">
    <location>
        <position position="1"/>
    </location>
</feature>
<evidence type="ECO:0000313" key="1">
    <source>
        <dbReference type="EMBL" id="KFW83528.1"/>
    </source>
</evidence>
<name>A0A093Q3E8_9PASS</name>
<evidence type="ECO:0000313" key="2">
    <source>
        <dbReference type="Proteomes" id="UP000053258"/>
    </source>
</evidence>
<dbReference type="AlphaFoldDB" id="A0A093Q3E8"/>
<dbReference type="Proteomes" id="UP000053258">
    <property type="component" value="Unassembled WGS sequence"/>
</dbReference>
<keyword evidence="2" id="KW-1185">Reference proteome</keyword>
<feature type="non-terminal residue" evidence="1">
    <location>
        <position position="66"/>
    </location>
</feature>
<accession>A0A093Q3E8</accession>
<gene>
    <name evidence="1" type="ORF">N305_01561</name>
</gene>
<sequence length="66" mass="7189">GFFRAFSTGLPPLAVVSLFVSTVRFAHLKPPSISSPLLELLRSVLDSVVPVFPWDHPLGHGIHNSQ</sequence>
<organism evidence="1 2">
    <name type="scientific">Manacus vitellinus</name>
    <name type="common">golden-collared manakin</name>
    <dbReference type="NCBI Taxonomy" id="328815"/>
    <lineage>
        <taxon>Eukaryota</taxon>
        <taxon>Metazoa</taxon>
        <taxon>Chordata</taxon>
        <taxon>Craniata</taxon>
        <taxon>Vertebrata</taxon>
        <taxon>Euteleostomi</taxon>
        <taxon>Archelosauria</taxon>
        <taxon>Archosauria</taxon>
        <taxon>Dinosauria</taxon>
        <taxon>Saurischia</taxon>
        <taxon>Theropoda</taxon>
        <taxon>Coelurosauria</taxon>
        <taxon>Aves</taxon>
        <taxon>Neognathae</taxon>
        <taxon>Neoaves</taxon>
        <taxon>Telluraves</taxon>
        <taxon>Australaves</taxon>
        <taxon>Passeriformes</taxon>
        <taxon>Pipridae</taxon>
        <taxon>Manacus</taxon>
    </lineage>
</organism>
<dbReference type="EMBL" id="KL671735">
    <property type="protein sequence ID" value="KFW83528.1"/>
    <property type="molecule type" value="Genomic_DNA"/>
</dbReference>
<reference evidence="1 2" key="1">
    <citation type="submission" date="2014-06" db="EMBL/GenBank/DDBJ databases">
        <title>Genome evolution of avian class.</title>
        <authorList>
            <person name="Zhang G."/>
            <person name="Li C."/>
        </authorList>
    </citation>
    <scope>NUCLEOTIDE SEQUENCE [LARGE SCALE GENOMIC DNA]</scope>
    <source>
        <strain evidence="1">BGI_N305</strain>
    </source>
</reference>